<protein>
    <recommendedName>
        <fullName evidence="5">FecR family protein</fullName>
    </recommendedName>
</protein>
<feature type="compositionally biased region" description="Basic and acidic residues" evidence="1">
    <location>
        <begin position="589"/>
        <end position="680"/>
    </location>
</feature>
<evidence type="ECO:0000313" key="3">
    <source>
        <dbReference type="EMBL" id="MBH9552514.1"/>
    </source>
</evidence>
<dbReference type="InterPro" id="IPR046535">
    <property type="entry name" value="DUF6600"/>
</dbReference>
<sequence>MSKSLPKPLRVWFWFQALLLLALVAPAWADPPTRVLRVTEVGGEAWWFDPDQREWQPLMRNQSLAEGDRVRVDAQGRVGLRVGASSLWLSESSQFEILRFDDERMDLALDQGALAVRWVGAEAAREAQVRTRDGRFLFEQPGAYRIDQLGRGSRAQAFEGRMRFEGRGSADAPVWLDAPEQAELWWDGGPRAERSRLLRHDAFGQWLVSELGFGRGERESERVAYRYVSPDLTGADELDRHGRWESSTEYGSVWIPLRVEVGWAPYRYGRWHWSRHWGWTWVDDLPWGYATSHYGRWVYWRNRWCWSPGHRVPRPVFAPALVAWVGSGNVSVGVSLGSRWAPPVAWVPLAPREVYVPWYRHSPDYWRRFNPGVEHRPHRPHEPVVPIHRHVPGAVSAFDERPEGRGRGEGLGRPIAVRDEQVVRELAPLQHGPAHGGPMPQRPAQSADEWQRPQNPGRWSRDPRDGNEARDSRLGREGRDPVAPTVPRVPLPGGRRDDDGTERERPTVRPAPRPEVRSDPREARGDFVRPDPRLEDTRPDMRRDARPETPRVEPRFEAQPLPLPQRSRVDEPLAPAPNSSPAPLWGGSARERAERNEQRPEQRLERTERQDRFERPERDMDRPRSAPEPRFEAPRSEPRRVDGPTRMDPPRVERPETRREAPERKEKDKEREDKRRERER</sequence>
<dbReference type="Proteomes" id="UP000620139">
    <property type="component" value="Unassembled WGS sequence"/>
</dbReference>
<feature type="region of interest" description="Disordered" evidence="1">
    <location>
        <begin position="393"/>
        <end position="416"/>
    </location>
</feature>
<dbReference type="EMBL" id="JAEDAL010000002">
    <property type="protein sequence ID" value="MBH9552514.1"/>
    <property type="molecule type" value="Genomic_DNA"/>
</dbReference>
<proteinExistence type="predicted"/>
<evidence type="ECO:0000256" key="1">
    <source>
        <dbReference type="SAM" id="MobiDB-lite"/>
    </source>
</evidence>
<keyword evidence="4" id="KW-1185">Reference proteome</keyword>
<feature type="region of interest" description="Disordered" evidence="1">
    <location>
        <begin position="430"/>
        <end position="680"/>
    </location>
</feature>
<evidence type="ECO:0000256" key="2">
    <source>
        <dbReference type="SAM" id="SignalP"/>
    </source>
</evidence>
<dbReference type="Pfam" id="PF20245">
    <property type="entry name" value="DUF6600"/>
    <property type="match status" value="1"/>
</dbReference>
<dbReference type="AlphaFoldDB" id="A0A931NDE5"/>
<comment type="caution">
    <text evidence="3">The sequence shown here is derived from an EMBL/GenBank/DDBJ whole genome shotgun (WGS) entry which is preliminary data.</text>
</comment>
<evidence type="ECO:0000313" key="4">
    <source>
        <dbReference type="Proteomes" id="UP000620139"/>
    </source>
</evidence>
<evidence type="ECO:0008006" key="5">
    <source>
        <dbReference type="Google" id="ProtNLM"/>
    </source>
</evidence>
<feature type="compositionally biased region" description="Basic and acidic residues" evidence="1">
    <location>
        <begin position="494"/>
        <end position="556"/>
    </location>
</feature>
<accession>A0A931NDE5</accession>
<feature type="compositionally biased region" description="Basic and acidic residues" evidence="1">
    <location>
        <begin position="398"/>
        <end position="416"/>
    </location>
</feature>
<organism evidence="3 4">
    <name type="scientific">Inhella gelatinilytica</name>
    <dbReference type="NCBI Taxonomy" id="2795030"/>
    <lineage>
        <taxon>Bacteria</taxon>
        <taxon>Pseudomonadati</taxon>
        <taxon>Pseudomonadota</taxon>
        <taxon>Betaproteobacteria</taxon>
        <taxon>Burkholderiales</taxon>
        <taxon>Sphaerotilaceae</taxon>
        <taxon>Inhella</taxon>
    </lineage>
</organism>
<reference evidence="3" key="1">
    <citation type="submission" date="2020-12" db="EMBL/GenBank/DDBJ databases">
        <title>The genome sequence of Inhella sp. 4Y17.</title>
        <authorList>
            <person name="Liu Y."/>
        </authorList>
    </citation>
    <scope>NUCLEOTIDE SEQUENCE</scope>
    <source>
        <strain evidence="3">4Y10</strain>
    </source>
</reference>
<dbReference type="RefSeq" id="WP_198100118.1">
    <property type="nucleotide sequence ID" value="NZ_JAEDAL010000002.1"/>
</dbReference>
<name>A0A931NDE5_9BURK</name>
<feature type="chain" id="PRO_5037208015" description="FecR family protein" evidence="2">
    <location>
        <begin position="30"/>
        <end position="680"/>
    </location>
</feature>
<keyword evidence="2" id="KW-0732">Signal</keyword>
<gene>
    <name evidence="3" type="ORF">I7X43_06565</name>
</gene>
<feature type="compositionally biased region" description="Basic and acidic residues" evidence="1">
    <location>
        <begin position="459"/>
        <end position="480"/>
    </location>
</feature>
<feature type="signal peptide" evidence="2">
    <location>
        <begin position="1"/>
        <end position="29"/>
    </location>
</feature>